<accession>A0ABW4N9Q0</accession>
<dbReference type="PROSITE" id="PS51257">
    <property type="entry name" value="PROKAR_LIPOPROTEIN"/>
    <property type="match status" value="1"/>
</dbReference>
<dbReference type="InterPro" id="IPR058248">
    <property type="entry name" value="Lxx211020-like"/>
</dbReference>
<evidence type="ECO:0000256" key="1">
    <source>
        <dbReference type="SAM" id="SignalP"/>
    </source>
</evidence>
<evidence type="ECO:0000313" key="2">
    <source>
        <dbReference type="EMBL" id="MFD1786811.1"/>
    </source>
</evidence>
<evidence type="ECO:0000313" key="3">
    <source>
        <dbReference type="Proteomes" id="UP001597283"/>
    </source>
</evidence>
<organism evidence="2 3">
    <name type="scientific">Sphingomonas floccifaciens</name>
    <dbReference type="NCBI Taxonomy" id="1844115"/>
    <lineage>
        <taxon>Bacteria</taxon>
        <taxon>Pseudomonadati</taxon>
        <taxon>Pseudomonadota</taxon>
        <taxon>Alphaproteobacteria</taxon>
        <taxon>Sphingomonadales</taxon>
        <taxon>Sphingomonadaceae</taxon>
        <taxon>Sphingomonas</taxon>
    </lineage>
</organism>
<dbReference type="Proteomes" id="UP001597283">
    <property type="component" value="Unassembled WGS sequence"/>
</dbReference>
<dbReference type="Pfam" id="PF04314">
    <property type="entry name" value="PCuAC"/>
    <property type="match status" value="1"/>
</dbReference>
<protein>
    <submittedName>
        <fullName evidence="2">Copper chaperone PCu(A)C</fullName>
    </submittedName>
</protein>
<dbReference type="Gene3D" id="2.60.40.1890">
    <property type="entry name" value="PCu(A)C copper chaperone"/>
    <property type="match status" value="1"/>
</dbReference>
<dbReference type="PANTHER" id="PTHR36302:SF1">
    <property type="entry name" value="COPPER CHAPERONE PCU(A)C"/>
    <property type="match status" value="1"/>
</dbReference>
<feature type="chain" id="PRO_5045379513" evidence="1">
    <location>
        <begin position="24"/>
        <end position="145"/>
    </location>
</feature>
<keyword evidence="3" id="KW-1185">Reference proteome</keyword>
<dbReference type="RefSeq" id="WP_380939136.1">
    <property type="nucleotide sequence ID" value="NZ_JBHUFC010000002.1"/>
</dbReference>
<dbReference type="EMBL" id="JBHUFC010000002">
    <property type="protein sequence ID" value="MFD1786811.1"/>
    <property type="molecule type" value="Genomic_DNA"/>
</dbReference>
<dbReference type="PANTHER" id="PTHR36302">
    <property type="entry name" value="BLR7088 PROTEIN"/>
    <property type="match status" value="1"/>
</dbReference>
<comment type="caution">
    <text evidence="2">The sequence shown here is derived from an EMBL/GenBank/DDBJ whole genome shotgun (WGS) entry which is preliminary data.</text>
</comment>
<name>A0ABW4N9Q0_9SPHN</name>
<keyword evidence="1" id="KW-0732">Signal</keyword>
<sequence length="145" mass="14637">MRLPIVAALCVMLAACQPTPAEPAVKYAWIRLPAVPGRPGAAYFTLAAGSGAITLVSVKTPAAKRAELHETMAGGHGATTMAALDRVAVSANAAATFAPGGRHVMLFDMDPALKSGDETIVTLGLADGRTLEATATVRGAGDATP</sequence>
<gene>
    <name evidence="2" type="ORF">ACFSC3_04420</name>
</gene>
<proteinExistence type="predicted"/>
<dbReference type="InterPro" id="IPR036182">
    <property type="entry name" value="PCuAC_sf"/>
</dbReference>
<dbReference type="InterPro" id="IPR007410">
    <property type="entry name" value="LpqE-like"/>
</dbReference>
<dbReference type="SUPFAM" id="SSF110087">
    <property type="entry name" value="DR1885-like metal-binding protein"/>
    <property type="match status" value="1"/>
</dbReference>
<reference evidence="3" key="1">
    <citation type="journal article" date="2019" name="Int. J. Syst. Evol. Microbiol.">
        <title>The Global Catalogue of Microorganisms (GCM) 10K type strain sequencing project: providing services to taxonomists for standard genome sequencing and annotation.</title>
        <authorList>
            <consortium name="The Broad Institute Genomics Platform"/>
            <consortium name="The Broad Institute Genome Sequencing Center for Infectious Disease"/>
            <person name="Wu L."/>
            <person name="Ma J."/>
        </authorList>
    </citation>
    <scope>NUCLEOTIDE SEQUENCE [LARGE SCALE GENOMIC DNA]</scope>
    <source>
        <strain evidence="3">Q85</strain>
    </source>
</reference>
<feature type="signal peptide" evidence="1">
    <location>
        <begin position="1"/>
        <end position="23"/>
    </location>
</feature>